<keyword evidence="3" id="KW-1185">Reference proteome</keyword>
<name>A0A0K2H2Q4_9CORY</name>
<dbReference type="RefSeq" id="WP_211255356.1">
    <property type="nucleotide sequence ID" value="NZ_CP006841.1"/>
</dbReference>
<feature type="transmembrane region" description="Helical" evidence="1">
    <location>
        <begin position="265"/>
        <end position="285"/>
    </location>
</feature>
<evidence type="ECO:0000313" key="2">
    <source>
        <dbReference type="EMBL" id="ALA68233.1"/>
    </source>
</evidence>
<reference evidence="2 3" key="1">
    <citation type="submission" date="2013-10" db="EMBL/GenBank/DDBJ databases">
        <title>Complete genome sequence of Corynebacterium lactis DSM 45799(T), isolated from raw cow milk.</title>
        <authorList>
            <person name="Ruckert C."/>
            <person name="Albersmeier A."/>
            <person name="Lipski A."/>
            <person name="Kalinowski J."/>
        </authorList>
    </citation>
    <scope>NUCLEOTIDE SEQUENCE [LARGE SCALE GENOMIC DNA]</scope>
    <source>
        <strain evidence="2 3">RW2-5</strain>
    </source>
</reference>
<dbReference type="Proteomes" id="UP000058446">
    <property type="component" value="Chromosome"/>
</dbReference>
<gene>
    <name evidence="2" type="ORF">CLAC_11715</name>
</gene>
<feature type="transmembrane region" description="Helical" evidence="1">
    <location>
        <begin position="207"/>
        <end position="229"/>
    </location>
</feature>
<keyword evidence="1" id="KW-1133">Transmembrane helix</keyword>
<dbReference type="AlphaFoldDB" id="A0A0K2H2Q4"/>
<keyword evidence="1" id="KW-0472">Membrane</keyword>
<evidence type="ECO:0000313" key="3">
    <source>
        <dbReference type="Proteomes" id="UP000058446"/>
    </source>
</evidence>
<dbReference type="KEGG" id="clw:CLAC_11715"/>
<accession>A0A0K2H2Q4</accession>
<feature type="transmembrane region" description="Helical" evidence="1">
    <location>
        <begin position="235"/>
        <end position="253"/>
    </location>
</feature>
<dbReference type="PATRIC" id="fig|1408189.4.peg.2364"/>
<protein>
    <submittedName>
        <fullName evidence="2">Uncharacterized protein</fullName>
    </submittedName>
</protein>
<organism evidence="2 3">
    <name type="scientific">Corynebacterium lactis RW2-5</name>
    <dbReference type="NCBI Taxonomy" id="1408189"/>
    <lineage>
        <taxon>Bacteria</taxon>
        <taxon>Bacillati</taxon>
        <taxon>Actinomycetota</taxon>
        <taxon>Actinomycetes</taxon>
        <taxon>Mycobacteriales</taxon>
        <taxon>Corynebacteriaceae</taxon>
        <taxon>Corynebacterium</taxon>
    </lineage>
</organism>
<feature type="transmembrane region" description="Helical" evidence="1">
    <location>
        <begin position="291"/>
        <end position="310"/>
    </location>
</feature>
<sequence length="343" mass="38593">MSSQKLPLSATKRALAFRSIVDLPFTHTYAIDAEKVLQISEVPRLGDLNAKNVVVVDSLRALAHTTPESFFAIDDATEVLGTALQTAATTRQVLWLSSIPASEVPHIKAILGDDIVHQVGLAIHTDERAPEGVRLHGEPLVPIALSPTTLIQKWAKGTPQQQQTLAYLMDGTDTLIMRRKNLHALRRVGADLIERNAVWRFLANPKVIAYLIVLVYSSLRALPVVFVPGFHGKVWVLWTIDIVTAIPYTWGIVEMFAGPNIWRRMLGLIVTLVTFVSPYVYFWYYGRGYPMWVNFFIAAMIIGAILIEYARWLRDRIVRQVIRGSIHEGRPCGRRLRNNQEPA</sequence>
<proteinExistence type="predicted"/>
<dbReference type="EMBL" id="CP006841">
    <property type="protein sequence ID" value="ALA68233.1"/>
    <property type="molecule type" value="Genomic_DNA"/>
</dbReference>
<keyword evidence="1" id="KW-0812">Transmembrane</keyword>
<evidence type="ECO:0000256" key="1">
    <source>
        <dbReference type="SAM" id="Phobius"/>
    </source>
</evidence>